<protein>
    <submittedName>
        <fullName evidence="9">Carbohydrate ABC transporter permease</fullName>
    </submittedName>
</protein>
<feature type="transmembrane region" description="Helical" evidence="7">
    <location>
        <begin position="182"/>
        <end position="205"/>
    </location>
</feature>
<comment type="caution">
    <text evidence="9">The sequence shown here is derived from an EMBL/GenBank/DDBJ whole genome shotgun (WGS) entry which is preliminary data.</text>
</comment>
<keyword evidence="3" id="KW-1003">Cell membrane</keyword>
<dbReference type="AlphaFoldDB" id="A0A7C5DEN1"/>
<evidence type="ECO:0000256" key="4">
    <source>
        <dbReference type="ARBA" id="ARBA00022692"/>
    </source>
</evidence>
<dbReference type="Pfam" id="PF00528">
    <property type="entry name" value="BPD_transp_1"/>
    <property type="match status" value="1"/>
</dbReference>
<feature type="transmembrane region" description="Helical" evidence="7">
    <location>
        <begin position="107"/>
        <end position="132"/>
    </location>
</feature>
<organism evidence="9">
    <name type="scientific">candidate division WOR-3 bacterium</name>
    <dbReference type="NCBI Taxonomy" id="2052148"/>
    <lineage>
        <taxon>Bacteria</taxon>
        <taxon>Bacteria division WOR-3</taxon>
    </lineage>
</organism>
<proteinExistence type="inferred from homology"/>
<evidence type="ECO:0000256" key="3">
    <source>
        <dbReference type="ARBA" id="ARBA00022475"/>
    </source>
</evidence>
<keyword evidence="6 7" id="KW-0472">Membrane</keyword>
<gene>
    <name evidence="9" type="ORF">ENL19_00920</name>
</gene>
<dbReference type="Gene3D" id="1.10.3720.10">
    <property type="entry name" value="MetI-like"/>
    <property type="match status" value="1"/>
</dbReference>
<feature type="transmembrane region" description="Helical" evidence="7">
    <location>
        <begin position="12"/>
        <end position="32"/>
    </location>
</feature>
<dbReference type="PANTHER" id="PTHR32243">
    <property type="entry name" value="MALTOSE TRANSPORT SYSTEM PERMEASE-RELATED"/>
    <property type="match status" value="1"/>
</dbReference>
<name>A0A7C5DEN1_UNCW3</name>
<dbReference type="InterPro" id="IPR000515">
    <property type="entry name" value="MetI-like"/>
</dbReference>
<comment type="subcellular location">
    <subcellularLocation>
        <location evidence="1 7">Cell membrane</location>
        <topology evidence="1 7">Multi-pass membrane protein</topology>
    </subcellularLocation>
</comment>
<dbReference type="PANTHER" id="PTHR32243:SF52">
    <property type="entry name" value="ABC TRANSPORTER PERMEASE PROTEIN"/>
    <property type="match status" value="1"/>
</dbReference>
<comment type="similarity">
    <text evidence="7">Belongs to the binding-protein-dependent transport system permease family.</text>
</comment>
<evidence type="ECO:0000256" key="7">
    <source>
        <dbReference type="RuleBase" id="RU363032"/>
    </source>
</evidence>
<dbReference type="InterPro" id="IPR035906">
    <property type="entry name" value="MetI-like_sf"/>
</dbReference>
<evidence type="ECO:0000256" key="2">
    <source>
        <dbReference type="ARBA" id="ARBA00022448"/>
    </source>
</evidence>
<dbReference type="InterPro" id="IPR050901">
    <property type="entry name" value="BP-dep_ABC_trans_perm"/>
</dbReference>
<dbReference type="GO" id="GO:0005886">
    <property type="term" value="C:plasma membrane"/>
    <property type="evidence" value="ECO:0007669"/>
    <property type="project" value="UniProtKB-SubCell"/>
</dbReference>
<evidence type="ECO:0000259" key="8">
    <source>
        <dbReference type="PROSITE" id="PS50928"/>
    </source>
</evidence>
<evidence type="ECO:0000313" key="9">
    <source>
        <dbReference type="EMBL" id="HHE04604.1"/>
    </source>
</evidence>
<dbReference type="GO" id="GO:0055085">
    <property type="term" value="P:transmembrane transport"/>
    <property type="evidence" value="ECO:0007669"/>
    <property type="project" value="InterPro"/>
</dbReference>
<dbReference type="PROSITE" id="PS50928">
    <property type="entry name" value="ABC_TM1"/>
    <property type="match status" value="1"/>
</dbReference>
<sequence length="276" mass="31536">MRKKRKRAGKILKVILYLFIIFVFLFPIYFMLITGLKTGAEIETQTTFYPHKVNMSNFKQMFNGVWLRCLLNSFKICLLSIALCLPLSFLAAYVFSRIEFVGDTHLYFWLITNRMAPAACFVLPFFAIYNNIGLFDTIWGLTLVYTLFNLPLSIWVTMGFMDVIPKELGEAAFLDGYSVWGYFWKVLIPVMRPGLIAVGLFIWMFSWTEMIFASTLTSVKAKTLPVQLLVAVTRLGYGVDWGMAAAGGIVSIIPGVILVFVARKYLIRGFVPLRRF</sequence>
<keyword evidence="5 7" id="KW-1133">Transmembrane helix</keyword>
<dbReference type="CDD" id="cd06261">
    <property type="entry name" value="TM_PBP2"/>
    <property type="match status" value="1"/>
</dbReference>
<reference evidence="9" key="1">
    <citation type="journal article" date="2020" name="mSystems">
        <title>Genome- and Community-Level Interaction Insights into Carbon Utilization and Element Cycling Functions of Hydrothermarchaeota in Hydrothermal Sediment.</title>
        <authorList>
            <person name="Zhou Z."/>
            <person name="Liu Y."/>
            <person name="Xu W."/>
            <person name="Pan J."/>
            <person name="Luo Z.H."/>
            <person name="Li M."/>
        </authorList>
    </citation>
    <scope>NUCLEOTIDE SEQUENCE [LARGE SCALE GENOMIC DNA]</scope>
    <source>
        <strain evidence="9">HyVt-74</strain>
    </source>
</reference>
<evidence type="ECO:0000256" key="5">
    <source>
        <dbReference type="ARBA" id="ARBA00022989"/>
    </source>
</evidence>
<dbReference type="Proteomes" id="UP000886110">
    <property type="component" value="Unassembled WGS sequence"/>
</dbReference>
<accession>A0A7C5DEN1</accession>
<evidence type="ECO:0000256" key="1">
    <source>
        <dbReference type="ARBA" id="ARBA00004651"/>
    </source>
</evidence>
<keyword evidence="4 7" id="KW-0812">Transmembrane</keyword>
<dbReference type="SUPFAM" id="SSF161098">
    <property type="entry name" value="MetI-like"/>
    <property type="match status" value="1"/>
</dbReference>
<keyword evidence="2 7" id="KW-0813">Transport</keyword>
<feature type="domain" description="ABC transmembrane type-1" evidence="8">
    <location>
        <begin position="70"/>
        <end position="262"/>
    </location>
</feature>
<feature type="transmembrane region" description="Helical" evidence="7">
    <location>
        <begin position="138"/>
        <end position="161"/>
    </location>
</feature>
<dbReference type="EMBL" id="DRTB01000060">
    <property type="protein sequence ID" value="HHE04604.1"/>
    <property type="molecule type" value="Genomic_DNA"/>
</dbReference>
<evidence type="ECO:0000256" key="6">
    <source>
        <dbReference type="ARBA" id="ARBA00023136"/>
    </source>
</evidence>
<feature type="transmembrane region" description="Helical" evidence="7">
    <location>
        <begin position="73"/>
        <end position="95"/>
    </location>
</feature>
<feature type="transmembrane region" description="Helical" evidence="7">
    <location>
        <begin position="241"/>
        <end position="266"/>
    </location>
</feature>